<dbReference type="Proteomes" id="UP000765509">
    <property type="component" value="Unassembled WGS sequence"/>
</dbReference>
<dbReference type="EMBL" id="AVOT02122995">
    <property type="protein sequence ID" value="MBW0586138.1"/>
    <property type="molecule type" value="Genomic_DNA"/>
</dbReference>
<keyword evidence="1" id="KW-0694">RNA-binding</keyword>
<dbReference type="GO" id="GO:0003723">
    <property type="term" value="F:RNA binding"/>
    <property type="evidence" value="ECO:0007669"/>
    <property type="project" value="UniProtKB-KW"/>
</dbReference>
<name>A0A9Q3KQF8_9BASI</name>
<dbReference type="Gene3D" id="3.30.420.10">
    <property type="entry name" value="Ribonuclease H-like superfamily/Ribonuclease H"/>
    <property type="match status" value="1"/>
</dbReference>
<feature type="domain" description="Integrase catalytic" evidence="2">
    <location>
        <begin position="16"/>
        <end position="113"/>
    </location>
</feature>
<organism evidence="3 4">
    <name type="scientific">Austropuccinia psidii MF-1</name>
    <dbReference type="NCBI Taxonomy" id="1389203"/>
    <lineage>
        <taxon>Eukaryota</taxon>
        <taxon>Fungi</taxon>
        <taxon>Dikarya</taxon>
        <taxon>Basidiomycota</taxon>
        <taxon>Pucciniomycotina</taxon>
        <taxon>Pucciniomycetes</taxon>
        <taxon>Pucciniales</taxon>
        <taxon>Sphaerophragmiaceae</taxon>
        <taxon>Austropuccinia</taxon>
    </lineage>
</organism>
<gene>
    <name evidence="3" type="ORF">O181_125853</name>
</gene>
<evidence type="ECO:0000313" key="4">
    <source>
        <dbReference type="Proteomes" id="UP000765509"/>
    </source>
</evidence>
<dbReference type="GO" id="GO:0015074">
    <property type="term" value="P:DNA integration"/>
    <property type="evidence" value="ECO:0007669"/>
    <property type="project" value="InterPro"/>
</dbReference>
<dbReference type="InterPro" id="IPR036397">
    <property type="entry name" value="RNaseH_sf"/>
</dbReference>
<dbReference type="InterPro" id="IPR001584">
    <property type="entry name" value="Integrase_cat-core"/>
</dbReference>
<dbReference type="OrthoDB" id="2430298at2759"/>
<dbReference type="GO" id="GO:0005634">
    <property type="term" value="C:nucleus"/>
    <property type="evidence" value="ECO:0007669"/>
    <property type="project" value="UniProtKB-ARBA"/>
</dbReference>
<accession>A0A9Q3KQF8</accession>
<comment type="caution">
    <text evidence="3">The sequence shown here is derived from an EMBL/GenBank/DDBJ whole genome shotgun (WGS) entry which is preliminary data.</text>
</comment>
<evidence type="ECO:0000259" key="2">
    <source>
        <dbReference type="PROSITE" id="PS50994"/>
    </source>
</evidence>
<evidence type="ECO:0000256" key="1">
    <source>
        <dbReference type="ARBA" id="ARBA00022884"/>
    </source>
</evidence>
<keyword evidence="4" id="KW-1185">Reference proteome</keyword>
<evidence type="ECO:0000313" key="3">
    <source>
        <dbReference type="EMBL" id="MBW0586138.1"/>
    </source>
</evidence>
<dbReference type="AlphaFoldDB" id="A0A9Q3KQF8"/>
<dbReference type="InterPro" id="IPR012337">
    <property type="entry name" value="RNaseH-like_sf"/>
</dbReference>
<proteinExistence type="predicted"/>
<dbReference type="PROSITE" id="PS50994">
    <property type="entry name" value="INTEGRASE"/>
    <property type="match status" value="1"/>
</dbReference>
<dbReference type="SUPFAM" id="SSF53098">
    <property type="entry name" value="Ribonuclease H-like"/>
    <property type="match status" value="1"/>
</dbReference>
<protein>
    <recommendedName>
        <fullName evidence="2">Integrase catalytic domain-containing protein</fullName>
    </recommendedName>
</protein>
<sequence>MSKRSNLQQKEEAKISVTSPFFERVSMDVVQIKAERWKYLVVARDDFSGWPETVALTWLTAKSVSEWLMSEWICRYGAPKEVTVGGGAEFGTELQETVKRAGSIIKITTPYYP</sequence>
<reference evidence="3" key="1">
    <citation type="submission" date="2021-03" db="EMBL/GenBank/DDBJ databases">
        <title>Draft genome sequence of rust myrtle Austropuccinia psidii MF-1, a brazilian biotype.</title>
        <authorList>
            <person name="Quecine M.C."/>
            <person name="Pachon D.M.R."/>
            <person name="Bonatelli M.L."/>
            <person name="Correr F.H."/>
            <person name="Franceschini L.M."/>
            <person name="Leite T.F."/>
            <person name="Margarido G.R.A."/>
            <person name="Almeida C.A."/>
            <person name="Ferrarezi J.A."/>
            <person name="Labate C.A."/>
        </authorList>
    </citation>
    <scope>NUCLEOTIDE SEQUENCE</scope>
    <source>
        <strain evidence="3">MF-1</strain>
    </source>
</reference>